<dbReference type="SUPFAM" id="SSF51430">
    <property type="entry name" value="NAD(P)-linked oxidoreductase"/>
    <property type="match status" value="1"/>
</dbReference>
<dbReference type="InterPro" id="IPR036812">
    <property type="entry name" value="NAD(P)_OxRdtase_dom_sf"/>
</dbReference>
<protein>
    <submittedName>
        <fullName evidence="2">Aryl-alcohol dehydrogenase-like predicted oxidoreductase</fullName>
    </submittedName>
</protein>
<evidence type="ECO:0000313" key="3">
    <source>
        <dbReference type="Proteomes" id="UP001241988"/>
    </source>
</evidence>
<comment type="caution">
    <text evidence="2">The sequence shown here is derived from an EMBL/GenBank/DDBJ whole genome shotgun (WGS) entry which is preliminary data.</text>
</comment>
<dbReference type="InterPro" id="IPR020471">
    <property type="entry name" value="AKR"/>
</dbReference>
<dbReference type="InterPro" id="IPR050523">
    <property type="entry name" value="AKR_Detox_Biosynth"/>
</dbReference>
<organism evidence="2 3">
    <name type="scientific">Planomicrobium stackebrandtii</name>
    <dbReference type="NCBI Taxonomy" id="253160"/>
    <lineage>
        <taxon>Bacteria</taxon>
        <taxon>Bacillati</taxon>
        <taxon>Bacillota</taxon>
        <taxon>Bacilli</taxon>
        <taxon>Bacillales</taxon>
        <taxon>Caryophanaceae</taxon>
        <taxon>Planomicrobium</taxon>
    </lineage>
</organism>
<reference evidence="2 3" key="1">
    <citation type="submission" date="2023-07" db="EMBL/GenBank/DDBJ databases">
        <title>Genomic Encyclopedia of Type Strains, Phase IV (KMG-IV): sequencing the most valuable type-strain genomes for metagenomic binning, comparative biology and taxonomic classification.</title>
        <authorList>
            <person name="Goeker M."/>
        </authorList>
    </citation>
    <scope>NUCLEOTIDE SEQUENCE [LARGE SCALE GENOMIC DNA]</scope>
    <source>
        <strain evidence="2 3">DSM 16419</strain>
    </source>
</reference>
<proteinExistence type="predicted"/>
<dbReference type="CDD" id="cd19091">
    <property type="entry name" value="AKR_PsAKR"/>
    <property type="match status" value="1"/>
</dbReference>
<feature type="domain" description="NADP-dependent oxidoreductase" evidence="1">
    <location>
        <begin position="25"/>
        <end position="318"/>
    </location>
</feature>
<dbReference type="PANTHER" id="PTHR43364">
    <property type="entry name" value="NADH-SPECIFIC METHYLGLYOXAL REDUCTASE-RELATED"/>
    <property type="match status" value="1"/>
</dbReference>
<dbReference type="PANTHER" id="PTHR43364:SF18">
    <property type="entry name" value="OXIDOREDUCTASE"/>
    <property type="match status" value="1"/>
</dbReference>
<dbReference type="EMBL" id="JAUSWB010000005">
    <property type="protein sequence ID" value="MDQ0429403.1"/>
    <property type="molecule type" value="Genomic_DNA"/>
</dbReference>
<gene>
    <name evidence="2" type="ORF">QOZ98_002231</name>
</gene>
<accession>A0ABU0GVR4</accession>
<dbReference type="PRINTS" id="PR00069">
    <property type="entry name" value="ALDKETRDTASE"/>
</dbReference>
<dbReference type="Proteomes" id="UP001241988">
    <property type="component" value="Unassembled WGS sequence"/>
</dbReference>
<dbReference type="Gene3D" id="3.20.20.100">
    <property type="entry name" value="NADP-dependent oxidoreductase domain"/>
    <property type="match status" value="1"/>
</dbReference>
<dbReference type="RefSeq" id="WP_308787489.1">
    <property type="nucleotide sequence ID" value="NZ_JAUSWB010000005.1"/>
</dbReference>
<evidence type="ECO:0000259" key="1">
    <source>
        <dbReference type="Pfam" id="PF00248"/>
    </source>
</evidence>
<sequence>MEYIYLGNSGLRVPKYILGTVPFSGTNGFEAAGNIDEKLARRMVDMSLEAGINMFDTANLYSKGDAERVLGAAIKGRRDELLLTSKTGFHIDENNPNARGASRSNILTSIEGSLERLGTDYLDVYFVHLWDGQTPVEETVEAMTSLVKSGKIRHWGVSNYSGWALARTFTVAEQSGNIPPITQQIYYTPEAREAEYELLPAGSELGIGSMIWSPLGEGLLNGKIGRNKQAPENTRQGAGWPEPWVQDQERLYQVIDALEEVAANHNASVPQIAYAWVRDRPNVGPIVIAARNEEQLKENIASFEIKLTQDEHDLIESTARPVPIYPNWHRTMSSFDMSSPSEKTYLEGYKKSMGIEE</sequence>
<keyword evidence="3" id="KW-1185">Reference proteome</keyword>
<evidence type="ECO:0000313" key="2">
    <source>
        <dbReference type="EMBL" id="MDQ0429403.1"/>
    </source>
</evidence>
<name>A0ABU0GVR4_9BACL</name>
<dbReference type="InterPro" id="IPR023210">
    <property type="entry name" value="NADP_OxRdtase_dom"/>
</dbReference>
<dbReference type="Pfam" id="PF00248">
    <property type="entry name" value="Aldo_ket_red"/>
    <property type="match status" value="1"/>
</dbReference>